<dbReference type="GO" id="GO:0008360">
    <property type="term" value="P:regulation of cell shape"/>
    <property type="evidence" value="ECO:0007669"/>
    <property type="project" value="UniProtKB-KW"/>
</dbReference>
<dbReference type="Pfam" id="PF08245">
    <property type="entry name" value="Mur_ligase_M"/>
    <property type="match status" value="1"/>
</dbReference>
<evidence type="ECO:0000256" key="1">
    <source>
        <dbReference type="ARBA" id="ARBA00022490"/>
    </source>
</evidence>
<dbReference type="EMBL" id="CABQ01000143">
    <property type="protein sequence ID" value="CBI07810.1"/>
    <property type="molecule type" value="Genomic_DNA"/>
</dbReference>
<dbReference type="InterPro" id="IPR036565">
    <property type="entry name" value="Mur-like_cat_sf"/>
</dbReference>
<evidence type="ECO:0000259" key="12">
    <source>
        <dbReference type="Pfam" id="PF02875"/>
    </source>
</evidence>
<dbReference type="InterPro" id="IPR000713">
    <property type="entry name" value="Mur_ligase_N"/>
</dbReference>
<dbReference type="HAMAP" id="MF_02019">
    <property type="entry name" value="MurF"/>
    <property type="match status" value="1"/>
</dbReference>
<dbReference type="Pfam" id="PF02875">
    <property type="entry name" value="Mur_ligase_C"/>
    <property type="match status" value="1"/>
</dbReference>
<dbReference type="Gene3D" id="3.90.190.20">
    <property type="entry name" value="Mur ligase, C-terminal domain"/>
    <property type="match status" value="1"/>
</dbReference>
<proteinExistence type="inferred from homology"/>
<keyword evidence="2 14" id="KW-0436">Ligase</keyword>
<dbReference type="AlphaFoldDB" id="E6QKP0"/>
<dbReference type="GO" id="GO:0071555">
    <property type="term" value="P:cell wall organization"/>
    <property type="evidence" value="ECO:0007669"/>
    <property type="project" value="UniProtKB-KW"/>
</dbReference>
<dbReference type="PANTHER" id="PTHR43024">
    <property type="entry name" value="UDP-N-ACETYLMURAMOYL-TRIPEPTIDE--D-ALANYL-D-ALANINE LIGASE"/>
    <property type="match status" value="1"/>
</dbReference>
<dbReference type="InterPro" id="IPR004101">
    <property type="entry name" value="Mur_ligase_C"/>
</dbReference>
<evidence type="ECO:0000313" key="14">
    <source>
        <dbReference type="EMBL" id="CBI07810.1"/>
    </source>
</evidence>
<keyword evidence="6" id="KW-0133">Cell shape</keyword>
<dbReference type="NCBIfam" id="TIGR01143">
    <property type="entry name" value="murF"/>
    <property type="match status" value="1"/>
</dbReference>
<name>E6QKP0_9ZZZZ</name>
<feature type="domain" description="Mur ligase C-terminal" evidence="12">
    <location>
        <begin position="327"/>
        <end position="453"/>
    </location>
</feature>
<dbReference type="InterPro" id="IPR036615">
    <property type="entry name" value="Mur_ligase_C_dom_sf"/>
</dbReference>
<keyword evidence="8" id="KW-0131">Cell cycle</keyword>
<feature type="domain" description="Mur ligase central" evidence="13">
    <location>
        <begin position="118"/>
        <end position="305"/>
    </location>
</feature>
<keyword evidence="5" id="KW-0067">ATP-binding</keyword>
<dbReference type="Gene3D" id="3.40.1390.10">
    <property type="entry name" value="MurE/MurF, N-terminal domain"/>
    <property type="match status" value="1"/>
</dbReference>
<keyword evidence="9" id="KW-0961">Cell wall biogenesis/degradation</keyword>
<dbReference type="InterPro" id="IPR013221">
    <property type="entry name" value="Mur_ligase_cen"/>
</dbReference>
<sequence length="473" mass="49018">MKLSLAEAALGCGAKLEAPPSVASVGAMEACGYSIDSRTISAGELFFAVRGERNDGHDYIAKALERGAVGAVVSVARLSGLPNAVLSAPLLIVEDTLIALQALAAHVRRRWGRHVVAITGSAGKTSTKEAVAAALSAEFSVLKSTGNLNNGFGMPLQLLRLEAEHEYAVIELGMNHAGEIAQLARIASPDWGVVTNVGMAHVENFSDGQAGIARAKYELVAALPASGVAFLNCADPYVSQFGRDFAGKVVYFGDGPCADPAIVGAEELADGLAVTIQDREELFALKLKMLGRHHAVNAAAAFAVAREAGVAMEKAIHALEALVPGDRRGEVISVGGATILNDSYNSNPEALKSMIATLAARPLMTKGARRILIAGEMLELGDYAPTLHADCGRAAAEAGIDLVIGVRGNAVHLVRAAAEAGALAVFLADASAAGQWLRRHLQAGDHVLLKGSRGVKLETALAALVETSEAHLT</sequence>
<dbReference type="Pfam" id="PF01225">
    <property type="entry name" value="Mur_ligase"/>
    <property type="match status" value="1"/>
</dbReference>
<dbReference type="SUPFAM" id="SSF53623">
    <property type="entry name" value="MurD-like peptide ligases, catalytic domain"/>
    <property type="match status" value="1"/>
</dbReference>
<keyword evidence="7" id="KW-0573">Peptidoglycan synthesis</keyword>
<dbReference type="SUPFAM" id="SSF63418">
    <property type="entry name" value="MurE/MurF N-terminal domain"/>
    <property type="match status" value="1"/>
</dbReference>
<keyword evidence="4" id="KW-0547">Nucleotide-binding</keyword>
<evidence type="ECO:0000256" key="4">
    <source>
        <dbReference type="ARBA" id="ARBA00022741"/>
    </source>
</evidence>
<dbReference type="InterPro" id="IPR051046">
    <property type="entry name" value="MurCDEF_CellWall_CoF430Synth"/>
</dbReference>
<keyword evidence="3" id="KW-0132">Cell division</keyword>
<dbReference type="InterPro" id="IPR035911">
    <property type="entry name" value="MurE/MurF_N"/>
</dbReference>
<evidence type="ECO:0000259" key="11">
    <source>
        <dbReference type="Pfam" id="PF01225"/>
    </source>
</evidence>
<reference evidence="14" key="1">
    <citation type="submission" date="2009-10" db="EMBL/GenBank/DDBJ databases">
        <title>Diversity of trophic interactions inside an arsenic-rich microbial ecosystem.</title>
        <authorList>
            <person name="Bertin P.N."/>
            <person name="Heinrich-Salmeron A."/>
            <person name="Pelletier E."/>
            <person name="Goulhen-Chollet F."/>
            <person name="Arsene-Ploetze F."/>
            <person name="Gallien S."/>
            <person name="Calteau A."/>
            <person name="Vallenet D."/>
            <person name="Casiot C."/>
            <person name="Chane-Woon-Ming B."/>
            <person name="Giloteaux L."/>
            <person name="Barakat M."/>
            <person name="Bonnefoy V."/>
            <person name="Bruneel O."/>
            <person name="Chandler M."/>
            <person name="Cleiss J."/>
            <person name="Duran R."/>
            <person name="Elbaz-Poulichet F."/>
            <person name="Fonknechten N."/>
            <person name="Lauga B."/>
            <person name="Mornico D."/>
            <person name="Ortet P."/>
            <person name="Schaeffer C."/>
            <person name="Siguier P."/>
            <person name="Alexander Thil Smith A."/>
            <person name="Van Dorsselaer A."/>
            <person name="Weissenbach J."/>
            <person name="Medigue C."/>
            <person name="Le Paslier D."/>
        </authorList>
    </citation>
    <scope>NUCLEOTIDE SEQUENCE</scope>
</reference>
<organism evidence="14">
    <name type="scientific">mine drainage metagenome</name>
    <dbReference type="NCBI Taxonomy" id="410659"/>
    <lineage>
        <taxon>unclassified sequences</taxon>
        <taxon>metagenomes</taxon>
        <taxon>ecological metagenomes</taxon>
    </lineage>
</organism>
<dbReference type="GO" id="GO:0047480">
    <property type="term" value="F:UDP-N-acetylmuramoyl-tripeptide-D-alanyl-D-alanine ligase activity"/>
    <property type="evidence" value="ECO:0007669"/>
    <property type="project" value="InterPro"/>
</dbReference>
<evidence type="ECO:0000259" key="13">
    <source>
        <dbReference type="Pfam" id="PF08245"/>
    </source>
</evidence>
<evidence type="ECO:0000256" key="8">
    <source>
        <dbReference type="ARBA" id="ARBA00023306"/>
    </source>
</evidence>
<gene>
    <name evidence="14" type="ORF">CARN6_1201</name>
</gene>
<dbReference type="SUPFAM" id="SSF53244">
    <property type="entry name" value="MurD-like peptide ligases, peptide-binding domain"/>
    <property type="match status" value="1"/>
</dbReference>
<protein>
    <recommendedName>
        <fullName evidence="10">UDP-MurNAc-pentapeptide synthetase</fullName>
    </recommendedName>
</protein>
<evidence type="ECO:0000256" key="2">
    <source>
        <dbReference type="ARBA" id="ARBA00022598"/>
    </source>
</evidence>
<evidence type="ECO:0000256" key="9">
    <source>
        <dbReference type="ARBA" id="ARBA00023316"/>
    </source>
</evidence>
<evidence type="ECO:0000256" key="6">
    <source>
        <dbReference type="ARBA" id="ARBA00022960"/>
    </source>
</evidence>
<dbReference type="GO" id="GO:0051301">
    <property type="term" value="P:cell division"/>
    <property type="evidence" value="ECO:0007669"/>
    <property type="project" value="UniProtKB-KW"/>
</dbReference>
<dbReference type="PANTHER" id="PTHR43024:SF1">
    <property type="entry name" value="UDP-N-ACETYLMURAMOYL-TRIPEPTIDE--D-ALANYL-D-ALANINE LIGASE"/>
    <property type="match status" value="1"/>
</dbReference>
<dbReference type="Gene3D" id="3.40.1190.10">
    <property type="entry name" value="Mur-like, catalytic domain"/>
    <property type="match status" value="1"/>
</dbReference>
<feature type="domain" description="Mur ligase N-terminal catalytic" evidence="11">
    <location>
        <begin position="33"/>
        <end position="77"/>
    </location>
</feature>
<accession>E6QKP0</accession>
<dbReference type="InterPro" id="IPR005863">
    <property type="entry name" value="UDP-N-AcMur_synth"/>
</dbReference>
<dbReference type="GO" id="GO:0005524">
    <property type="term" value="F:ATP binding"/>
    <property type="evidence" value="ECO:0007669"/>
    <property type="project" value="UniProtKB-KW"/>
</dbReference>
<evidence type="ECO:0000256" key="10">
    <source>
        <dbReference type="ARBA" id="ARBA00031461"/>
    </source>
</evidence>
<dbReference type="GO" id="GO:0009252">
    <property type="term" value="P:peptidoglycan biosynthetic process"/>
    <property type="evidence" value="ECO:0007669"/>
    <property type="project" value="UniProtKB-KW"/>
</dbReference>
<evidence type="ECO:0000256" key="3">
    <source>
        <dbReference type="ARBA" id="ARBA00022618"/>
    </source>
</evidence>
<evidence type="ECO:0000256" key="7">
    <source>
        <dbReference type="ARBA" id="ARBA00022984"/>
    </source>
</evidence>
<keyword evidence="1" id="KW-0963">Cytoplasm</keyword>
<comment type="caution">
    <text evidence="14">The sequence shown here is derived from an EMBL/GenBank/DDBJ whole genome shotgun (WGS) entry which is preliminary data.</text>
</comment>
<evidence type="ECO:0000256" key="5">
    <source>
        <dbReference type="ARBA" id="ARBA00022840"/>
    </source>
</evidence>